<name>A0ABW6YEF6_9ACTN</name>
<keyword evidence="1" id="KW-0812">Transmembrane</keyword>
<keyword evidence="1" id="KW-1133">Transmembrane helix</keyword>
<proteinExistence type="predicted"/>
<sequence length="90" mass="9085">MPRPNAAQLAYGSATVVFATVALLLLSRTTTALGVAVICATGLILGLLVAVTMPARRKAEPSAVAHVPQHGENRAPAVRVGAGADTRIGS</sequence>
<evidence type="ECO:0008006" key="4">
    <source>
        <dbReference type="Google" id="ProtNLM"/>
    </source>
</evidence>
<dbReference type="Proteomes" id="UP001603013">
    <property type="component" value="Unassembled WGS sequence"/>
</dbReference>
<protein>
    <recommendedName>
        <fullName evidence="4">Secreted protein</fullName>
    </recommendedName>
</protein>
<feature type="transmembrane region" description="Helical" evidence="1">
    <location>
        <begin position="32"/>
        <end position="51"/>
    </location>
</feature>
<dbReference type="RefSeq" id="WP_391935371.1">
    <property type="nucleotide sequence ID" value="NZ_JBIBSM010000009.1"/>
</dbReference>
<keyword evidence="1" id="KW-0472">Membrane</keyword>
<comment type="caution">
    <text evidence="2">The sequence shown here is derived from an EMBL/GenBank/DDBJ whole genome shotgun (WGS) entry which is preliminary data.</text>
</comment>
<feature type="transmembrane region" description="Helical" evidence="1">
    <location>
        <begin position="9"/>
        <end position="26"/>
    </location>
</feature>
<keyword evidence="3" id="KW-1185">Reference proteome</keyword>
<evidence type="ECO:0000256" key="1">
    <source>
        <dbReference type="SAM" id="Phobius"/>
    </source>
</evidence>
<evidence type="ECO:0000313" key="2">
    <source>
        <dbReference type="EMBL" id="MFF8278208.1"/>
    </source>
</evidence>
<organism evidence="2 3">
    <name type="scientific">Streptomyces lateritius</name>
    <dbReference type="NCBI Taxonomy" id="67313"/>
    <lineage>
        <taxon>Bacteria</taxon>
        <taxon>Bacillati</taxon>
        <taxon>Actinomycetota</taxon>
        <taxon>Actinomycetes</taxon>
        <taxon>Kitasatosporales</taxon>
        <taxon>Streptomycetaceae</taxon>
        <taxon>Streptomyces</taxon>
    </lineage>
</organism>
<reference evidence="2 3" key="1">
    <citation type="submission" date="2024-10" db="EMBL/GenBank/DDBJ databases">
        <title>The Natural Products Discovery Center: Release of the First 8490 Sequenced Strains for Exploring Actinobacteria Biosynthetic Diversity.</title>
        <authorList>
            <person name="Kalkreuter E."/>
            <person name="Kautsar S.A."/>
            <person name="Yang D."/>
            <person name="Bader C.D."/>
            <person name="Teijaro C.N."/>
            <person name="Fluegel L."/>
            <person name="Davis C.M."/>
            <person name="Simpson J.R."/>
            <person name="Lauterbach L."/>
            <person name="Steele A.D."/>
            <person name="Gui C."/>
            <person name="Meng S."/>
            <person name="Li G."/>
            <person name="Viehrig K."/>
            <person name="Ye F."/>
            <person name="Su P."/>
            <person name="Kiefer A.F."/>
            <person name="Nichols A."/>
            <person name="Cepeda A.J."/>
            <person name="Yan W."/>
            <person name="Fan B."/>
            <person name="Jiang Y."/>
            <person name="Adhikari A."/>
            <person name="Zheng C.-J."/>
            <person name="Schuster L."/>
            <person name="Cowan T.M."/>
            <person name="Smanski M.J."/>
            <person name="Chevrette M.G."/>
            <person name="De Carvalho L.P.S."/>
            <person name="Shen B."/>
        </authorList>
    </citation>
    <scope>NUCLEOTIDE SEQUENCE [LARGE SCALE GENOMIC DNA]</scope>
    <source>
        <strain evidence="2 3">NPDC015755</strain>
    </source>
</reference>
<dbReference type="EMBL" id="JBIBSM010000009">
    <property type="protein sequence ID" value="MFF8278208.1"/>
    <property type="molecule type" value="Genomic_DNA"/>
</dbReference>
<evidence type="ECO:0000313" key="3">
    <source>
        <dbReference type="Proteomes" id="UP001603013"/>
    </source>
</evidence>
<gene>
    <name evidence="2" type="ORF">ACF05T_19190</name>
</gene>
<accession>A0ABW6YEF6</accession>